<name>A0A1M6AHZ6_9FLAO</name>
<comment type="similarity">
    <text evidence="2">Belongs to the HAD-like hydrolase superfamily. CbbY/CbbZ/Gph/YieH family.</text>
</comment>
<evidence type="ECO:0000313" key="5">
    <source>
        <dbReference type="EMBL" id="SHI36134.1"/>
    </source>
</evidence>
<dbReference type="SFLD" id="SFLDG01135">
    <property type="entry name" value="C1.5.6:_HAD__Beta-PGM__Phospha"/>
    <property type="match status" value="1"/>
</dbReference>
<evidence type="ECO:0000313" key="6">
    <source>
        <dbReference type="Proteomes" id="UP000184396"/>
    </source>
</evidence>
<keyword evidence="3" id="KW-0479">Metal-binding</keyword>
<dbReference type="CDD" id="cd07526">
    <property type="entry name" value="HAD_BPGM_like"/>
    <property type="match status" value="1"/>
</dbReference>
<dbReference type="AlphaFoldDB" id="A0A1M6AHZ6"/>
<sequence>MSKYKCIIFDCDGVLVDSEAISAGVLVEMGNQLGANMTFENTLRELKGTSYQYCAEYISNRIKVPLPVNFETDYRINSFEAFRQKLQPINGVKEVVENLKMPFCVASSGPENKIRLNLDVTGLLPYFEDRIFSCFAIQKWKPEPDIFLWAAETMGFNPEECLVIEDSLIGIRAAKAGGFDVYGFAEHDFNNELQTEASVTFKRMSELLDML</sequence>
<dbReference type="STRING" id="1178825.SAMN05216261_0439"/>
<dbReference type="eggNOG" id="COG0637">
    <property type="taxonomic scope" value="Bacteria"/>
</dbReference>
<evidence type="ECO:0000256" key="4">
    <source>
        <dbReference type="ARBA" id="ARBA00022842"/>
    </source>
</evidence>
<dbReference type="InterPro" id="IPR023214">
    <property type="entry name" value="HAD_sf"/>
</dbReference>
<dbReference type="PANTHER" id="PTHR46193">
    <property type="entry name" value="6-PHOSPHOGLUCONATE PHOSPHATASE"/>
    <property type="match status" value="1"/>
</dbReference>
<gene>
    <name evidence="5" type="ORF">SAMN05216261_0439</name>
</gene>
<dbReference type="InterPro" id="IPR051600">
    <property type="entry name" value="Beta-PGM-like"/>
</dbReference>
<dbReference type="Gene3D" id="1.10.150.240">
    <property type="entry name" value="Putative phosphatase, domain 2"/>
    <property type="match status" value="1"/>
</dbReference>
<proteinExistence type="inferred from homology"/>
<dbReference type="InterPro" id="IPR006439">
    <property type="entry name" value="HAD-SF_hydro_IA"/>
</dbReference>
<dbReference type="OrthoDB" id="9797743at2"/>
<dbReference type="InterPro" id="IPR023198">
    <property type="entry name" value="PGP-like_dom2"/>
</dbReference>
<organism evidence="5 6">
    <name type="scientific">Algibacter luteus</name>
    <dbReference type="NCBI Taxonomy" id="1178825"/>
    <lineage>
        <taxon>Bacteria</taxon>
        <taxon>Pseudomonadati</taxon>
        <taxon>Bacteroidota</taxon>
        <taxon>Flavobacteriia</taxon>
        <taxon>Flavobacteriales</taxon>
        <taxon>Flavobacteriaceae</taxon>
        <taxon>Algibacter</taxon>
    </lineage>
</organism>
<protein>
    <submittedName>
        <fullName evidence="5">Haloacid dehalogenase superfamily, subfamily IA, variant 3 with third motif having DD or ED</fullName>
    </submittedName>
</protein>
<dbReference type="SFLD" id="SFLDS00003">
    <property type="entry name" value="Haloacid_Dehalogenase"/>
    <property type="match status" value="1"/>
</dbReference>
<dbReference type="RefSeq" id="WP_019386221.1">
    <property type="nucleotide sequence ID" value="NZ_ALIH01000001.1"/>
</dbReference>
<dbReference type="NCBIfam" id="TIGR01509">
    <property type="entry name" value="HAD-SF-IA-v3"/>
    <property type="match status" value="1"/>
</dbReference>
<dbReference type="PANTHER" id="PTHR46193:SF10">
    <property type="entry name" value="6-PHOSPHOGLUCONATE PHOSPHATASE"/>
    <property type="match status" value="1"/>
</dbReference>
<accession>A0A1M6AHZ6</accession>
<dbReference type="PRINTS" id="PR00413">
    <property type="entry name" value="HADHALOGNASE"/>
</dbReference>
<keyword evidence="6" id="KW-1185">Reference proteome</keyword>
<dbReference type="EMBL" id="FQYK01000001">
    <property type="protein sequence ID" value="SHI36134.1"/>
    <property type="molecule type" value="Genomic_DNA"/>
</dbReference>
<dbReference type="GO" id="GO:0003824">
    <property type="term" value="F:catalytic activity"/>
    <property type="evidence" value="ECO:0007669"/>
    <property type="project" value="UniProtKB-ARBA"/>
</dbReference>
<evidence type="ECO:0000256" key="3">
    <source>
        <dbReference type="ARBA" id="ARBA00022723"/>
    </source>
</evidence>
<evidence type="ECO:0000256" key="1">
    <source>
        <dbReference type="ARBA" id="ARBA00001946"/>
    </source>
</evidence>
<dbReference type="SFLD" id="SFLDG01129">
    <property type="entry name" value="C1.5:_HAD__Beta-PGM__Phosphata"/>
    <property type="match status" value="1"/>
</dbReference>
<dbReference type="GO" id="GO:0046872">
    <property type="term" value="F:metal ion binding"/>
    <property type="evidence" value="ECO:0007669"/>
    <property type="project" value="UniProtKB-KW"/>
</dbReference>
<dbReference type="InterPro" id="IPR036412">
    <property type="entry name" value="HAD-like_sf"/>
</dbReference>
<evidence type="ECO:0000256" key="2">
    <source>
        <dbReference type="ARBA" id="ARBA00006171"/>
    </source>
</evidence>
<dbReference type="Gene3D" id="3.40.50.1000">
    <property type="entry name" value="HAD superfamily/HAD-like"/>
    <property type="match status" value="1"/>
</dbReference>
<dbReference type="Pfam" id="PF00702">
    <property type="entry name" value="Hydrolase"/>
    <property type="match status" value="1"/>
</dbReference>
<dbReference type="Proteomes" id="UP000184396">
    <property type="component" value="Unassembled WGS sequence"/>
</dbReference>
<dbReference type="SUPFAM" id="SSF56784">
    <property type="entry name" value="HAD-like"/>
    <property type="match status" value="1"/>
</dbReference>
<keyword evidence="4" id="KW-0460">Magnesium</keyword>
<reference evidence="5 6" key="1">
    <citation type="submission" date="2016-11" db="EMBL/GenBank/DDBJ databases">
        <authorList>
            <person name="Jaros S."/>
            <person name="Januszkiewicz K."/>
            <person name="Wedrychowicz H."/>
        </authorList>
    </citation>
    <scope>NUCLEOTIDE SEQUENCE [LARGE SCALE GENOMIC DNA]</scope>
    <source>
        <strain evidence="5 6">CGMCC 1.12213</strain>
    </source>
</reference>
<comment type="cofactor">
    <cofactor evidence="1">
        <name>Mg(2+)</name>
        <dbReference type="ChEBI" id="CHEBI:18420"/>
    </cofactor>
</comment>